<feature type="transmembrane region" description="Helical" evidence="15">
    <location>
        <begin position="27"/>
        <end position="46"/>
    </location>
</feature>
<dbReference type="PANTHER" id="PTHR34299">
    <property type="entry name" value="DIACYLGLYCEROL KINASE"/>
    <property type="match status" value="1"/>
</dbReference>
<evidence type="ECO:0000313" key="17">
    <source>
        <dbReference type="Proteomes" id="UP001233836"/>
    </source>
</evidence>
<dbReference type="Gene3D" id="1.10.287.3610">
    <property type="match status" value="1"/>
</dbReference>
<keyword evidence="11" id="KW-0443">Lipid metabolism</keyword>
<evidence type="ECO:0000256" key="8">
    <source>
        <dbReference type="ARBA" id="ARBA00022777"/>
    </source>
</evidence>
<evidence type="ECO:0000256" key="10">
    <source>
        <dbReference type="ARBA" id="ARBA00022989"/>
    </source>
</evidence>
<organism evidence="16 17">
    <name type="scientific">Paenibacillus tundrae</name>
    <dbReference type="NCBI Taxonomy" id="528187"/>
    <lineage>
        <taxon>Bacteria</taxon>
        <taxon>Bacillati</taxon>
        <taxon>Bacillota</taxon>
        <taxon>Bacilli</taxon>
        <taxon>Bacillales</taxon>
        <taxon>Paenibacillaceae</taxon>
        <taxon>Paenibacillus</taxon>
    </lineage>
</organism>
<dbReference type="CDD" id="cd14265">
    <property type="entry name" value="UDPK_IM_like"/>
    <property type="match status" value="1"/>
</dbReference>
<sequence>MKRRSWGLVFRNAAEGIAYGFRTQRNVRVHTGVALIMCAAGFFFGISRTDWMFVLTAIFLVLVTELMNTAVEAAVDLAHPDIHPLAKAAKDTAAGAVLLAAVFAVIIGCVVFYKPVLSWLGLYSFFGCS</sequence>
<feature type="transmembrane region" description="Helical" evidence="15">
    <location>
        <begin position="92"/>
        <end position="113"/>
    </location>
</feature>
<keyword evidence="3" id="KW-1003">Cell membrane</keyword>
<proteinExistence type="inferred from homology"/>
<gene>
    <name evidence="16" type="ORF">J2T19_000022</name>
</gene>
<dbReference type="RefSeq" id="WP_307211620.1">
    <property type="nucleotide sequence ID" value="NZ_JAUSTI010000001.1"/>
</dbReference>
<keyword evidence="17" id="KW-1185">Reference proteome</keyword>
<evidence type="ECO:0000256" key="14">
    <source>
        <dbReference type="ARBA" id="ARBA00023264"/>
    </source>
</evidence>
<evidence type="ECO:0000256" key="1">
    <source>
        <dbReference type="ARBA" id="ARBA00004651"/>
    </source>
</evidence>
<dbReference type="Pfam" id="PF01219">
    <property type="entry name" value="DAGK_prokar"/>
    <property type="match status" value="1"/>
</dbReference>
<dbReference type="EC" id="2.7.1.66" evidence="16"/>
<evidence type="ECO:0000256" key="11">
    <source>
        <dbReference type="ARBA" id="ARBA00023098"/>
    </source>
</evidence>
<keyword evidence="7" id="KW-0547">Nucleotide-binding</keyword>
<comment type="similarity">
    <text evidence="2">Belongs to the bacterial diacylglycerol kinase family.</text>
</comment>
<evidence type="ECO:0000256" key="6">
    <source>
        <dbReference type="ARBA" id="ARBA00022692"/>
    </source>
</evidence>
<keyword evidence="9" id="KW-0067">ATP-binding</keyword>
<keyword evidence="4" id="KW-0444">Lipid biosynthesis</keyword>
<dbReference type="InterPro" id="IPR036945">
    <property type="entry name" value="DAGK_sf"/>
</dbReference>
<evidence type="ECO:0000256" key="15">
    <source>
        <dbReference type="SAM" id="Phobius"/>
    </source>
</evidence>
<dbReference type="Proteomes" id="UP001233836">
    <property type="component" value="Unassembled WGS sequence"/>
</dbReference>
<dbReference type="InterPro" id="IPR000829">
    <property type="entry name" value="DAGK"/>
</dbReference>
<dbReference type="InterPro" id="IPR033717">
    <property type="entry name" value="UDPK"/>
</dbReference>
<evidence type="ECO:0000256" key="13">
    <source>
        <dbReference type="ARBA" id="ARBA00023209"/>
    </source>
</evidence>
<comment type="subcellular location">
    <subcellularLocation>
        <location evidence="1">Cell membrane</location>
        <topology evidence="1">Multi-pass membrane protein</topology>
    </subcellularLocation>
</comment>
<evidence type="ECO:0000256" key="12">
    <source>
        <dbReference type="ARBA" id="ARBA00023136"/>
    </source>
</evidence>
<keyword evidence="10 15" id="KW-1133">Transmembrane helix</keyword>
<name>A0ABT9W6W2_9BACL</name>
<evidence type="ECO:0000256" key="3">
    <source>
        <dbReference type="ARBA" id="ARBA00022475"/>
    </source>
</evidence>
<keyword evidence="5 16" id="KW-0808">Transferase</keyword>
<keyword evidence="6 15" id="KW-0812">Transmembrane</keyword>
<keyword evidence="14" id="KW-1208">Phospholipid metabolism</keyword>
<dbReference type="PANTHER" id="PTHR34299:SF1">
    <property type="entry name" value="DIACYLGLYCEROL KINASE"/>
    <property type="match status" value="1"/>
</dbReference>
<evidence type="ECO:0000256" key="4">
    <source>
        <dbReference type="ARBA" id="ARBA00022516"/>
    </source>
</evidence>
<keyword evidence="13" id="KW-0594">Phospholipid biosynthesis</keyword>
<keyword evidence="12 15" id="KW-0472">Membrane</keyword>
<evidence type="ECO:0000313" key="16">
    <source>
        <dbReference type="EMBL" id="MDQ0168585.1"/>
    </source>
</evidence>
<evidence type="ECO:0000256" key="9">
    <source>
        <dbReference type="ARBA" id="ARBA00022840"/>
    </source>
</evidence>
<accession>A0ABT9W6W2</accession>
<protein>
    <submittedName>
        <fullName evidence="16">Undecaprenol kinase</fullName>
        <ecNumber evidence="16">2.7.1.66</ecNumber>
    </submittedName>
</protein>
<evidence type="ECO:0000256" key="5">
    <source>
        <dbReference type="ARBA" id="ARBA00022679"/>
    </source>
</evidence>
<dbReference type="PROSITE" id="PS01069">
    <property type="entry name" value="DAGK_PROKAR"/>
    <property type="match status" value="1"/>
</dbReference>
<feature type="transmembrane region" description="Helical" evidence="15">
    <location>
        <begin position="52"/>
        <end position="71"/>
    </location>
</feature>
<dbReference type="GO" id="GO:0036433">
    <property type="term" value="F:di-trans, poly-cis-undecaprenol kinase activity"/>
    <property type="evidence" value="ECO:0007669"/>
    <property type="project" value="UniProtKB-EC"/>
</dbReference>
<evidence type="ECO:0000256" key="2">
    <source>
        <dbReference type="ARBA" id="ARBA00005967"/>
    </source>
</evidence>
<reference evidence="16 17" key="1">
    <citation type="submission" date="2023-07" db="EMBL/GenBank/DDBJ databases">
        <title>Sorghum-associated microbial communities from plants grown in Nebraska, USA.</title>
        <authorList>
            <person name="Schachtman D."/>
        </authorList>
    </citation>
    <scope>NUCLEOTIDE SEQUENCE [LARGE SCALE GENOMIC DNA]</scope>
    <source>
        <strain evidence="16 17">DS1314</strain>
    </source>
</reference>
<keyword evidence="8 16" id="KW-0418">Kinase</keyword>
<evidence type="ECO:0000256" key="7">
    <source>
        <dbReference type="ARBA" id="ARBA00022741"/>
    </source>
</evidence>
<dbReference type="EMBL" id="JAUSTI010000001">
    <property type="protein sequence ID" value="MDQ0168585.1"/>
    <property type="molecule type" value="Genomic_DNA"/>
</dbReference>
<comment type="caution">
    <text evidence="16">The sequence shown here is derived from an EMBL/GenBank/DDBJ whole genome shotgun (WGS) entry which is preliminary data.</text>
</comment>